<keyword evidence="1" id="KW-0812">Transmembrane</keyword>
<dbReference type="EMBL" id="JABVXQ010000003">
    <property type="protein sequence ID" value="KAF6119854.1"/>
    <property type="molecule type" value="Genomic_DNA"/>
</dbReference>
<feature type="transmembrane region" description="Helical" evidence="1">
    <location>
        <begin position="77"/>
        <end position="98"/>
    </location>
</feature>
<organism evidence="2 3">
    <name type="scientific">Phyllostomus discolor</name>
    <name type="common">pale spear-nosed bat</name>
    <dbReference type="NCBI Taxonomy" id="89673"/>
    <lineage>
        <taxon>Eukaryota</taxon>
        <taxon>Metazoa</taxon>
        <taxon>Chordata</taxon>
        <taxon>Craniata</taxon>
        <taxon>Vertebrata</taxon>
        <taxon>Euteleostomi</taxon>
        <taxon>Mammalia</taxon>
        <taxon>Eutheria</taxon>
        <taxon>Laurasiatheria</taxon>
        <taxon>Chiroptera</taxon>
        <taxon>Yangochiroptera</taxon>
        <taxon>Phyllostomidae</taxon>
        <taxon>Phyllostominae</taxon>
        <taxon>Phyllostomus</taxon>
    </lineage>
</organism>
<accession>A0A834EK61</accession>
<feature type="transmembrane region" description="Helical" evidence="1">
    <location>
        <begin position="118"/>
        <end position="144"/>
    </location>
</feature>
<reference evidence="2 3" key="1">
    <citation type="journal article" date="2020" name="Nature">
        <title>Six reference-quality genomes reveal evolution of bat adaptations.</title>
        <authorList>
            <person name="Jebb D."/>
            <person name="Huang Z."/>
            <person name="Pippel M."/>
            <person name="Hughes G.M."/>
            <person name="Lavrichenko K."/>
            <person name="Devanna P."/>
            <person name="Winkler S."/>
            <person name="Jermiin L.S."/>
            <person name="Skirmuntt E.C."/>
            <person name="Katzourakis A."/>
            <person name="Burkitt-Gray L."/>
            <person name="Ray D.A."/>
            <person name="Sullivan K.A.M."/>
            <person name="Roscito J.G."/>
            <person name="Kirilenko B.M."/>
            <person name="Davalos L.M."/>
            <person name="Corthals A.P."/>
            <person name="Power M.L."/>
            <person name="Jones G."/>
            <person name="Ransome R.D."/>
            <person name="Dechmann D.K.N."/>
            <person name="Locatelli A.G."/>
            <person name="Puechmaille S.J."/>
            <person name="Fedrigo O."/>
            <person name="Jarvis E.D."/>
            <person name="Hiller M."/>
            <person name="Vernes S.C."/>
            <person name="Myers E.W."/>
            <person name="Teeling E.C."/>
        </authorList>
    </citation>
    <scope>NUCLEOTIDE SEQUENCE [LARGE SCALE GENOMIC DNA]</scope>
    <source>
        <strain evidence="2">Bat1K_MPI-CBG_1</strain>
    </source>
</reference>
<dbReference type="Proteomes" id="UP000664940">
    <property type="component" value="Unassembled WGS sequence"/>
</dbReference>
<evidence type="ECO:0000313" key="2">
    <source>
        <dbReference type="EMBL" id="KAF6119854.1"/>
    </source>
</evidence>
<evidence type="ECO:0000256" key="1">
    <source>
        <dbReference type="SAM" id="Phobius"/>
    </source>
</evidence>
<evidence type="ECO:0000313" key="3">
    <source>
        <dbReference type="Proteomes" id="UP000664940"/>
    </source>
</evidence>
<dbReference type="AlphaFoldDB" id="A0A834EK61"/>
<keyword evidence="1" id="KW-1133">Transmembrane helix</keyword>
<protein>
    <submittedName>
        <fullName evidence="2">Uncharacterized protein</fullName>
    </submittedName>
</protein>
<keyword evidence="1" id="KW-0472">Membrane</keyword>
<proteinExistence type="predicted"/>
<sequence>MDKKGTLRVIDRMVLKSGSASEAVGELKPNPRCLDATSEDVKRDLAILKSLSGDSWYANTDVDQVHILFINILKDECYAQVICCLLNFLNLLIMLLQLSHFFLPFSPLCPAPPLPPAFPYLSSCSWVVHISFLASTFLILFLLLPPPPVYFVLTIYAT</sequence>
<comment type="caution">
    <text evidence="2">The sequence shown here is derived from an EMBL/GenBank/DDBJ whole genome shotgun (WGS) entry which is preliminary data.</text>
</comment>
<gene>
    <name evidence="2" type="ORF">HJG60_010240</name>
</gene>
<name>A0A834EK61_9CHIR</name>